<accession>A0A0R1Z9R7</accession>
<keyword evidence="7" id="KW-1185">Reference proteome</keyword>
<dbReference type="EMBL" id="AYYZ01000030">
    <property type="protein sequence ID" value="KRM51511.1"/>
    <property type="molecule type" value="Genomic_DNA"/>
</dbReference>
<dbReference type="PANTHER" id="PTHR42734">
    <property type="entry name" value="METAL TRANSPORT SYSTEM ATP-BINDING PROTEIN TM_0124-RELATED"/>
    <property type="match status" value="1"/>
</dbReference>
<reference evidence="6 7" key="1">
    <citation type="journal article" date="2015" name="Genome Announc.">
        <title>Expanding the biotechnology potential of lactobacilli through comparative genomics of 213 strains and associated genera.</title>
        <authorList>
            <person name="Sun Z."/>
            <person name="Harris H.M."/>
            <person name="McCann A."/>
            <person name="Guo C."/>
            <person name="Argimon S."/>
            <person name="Zhang W."/>
            <person name="Yang X."/>
            <person name="Jeffery I.B."/>
            <person name="Cooney J.C."/>
            <person name="Kagawa T.F."/>
            <person name="Liu W."/>
            <person name="Song Y."/>
            <person name="Salvetti E."/>
            <person name="Wrobel A."/>
            <person name="Rasinkangas P."/>
            <person name="Parkhill J."/>
            <person name="Rea M.C."/>
            <person name="O'Sullivan O."/>
            <person name="Ritari J."/>
            <person name="Douillard F.P."/>
            <person name="Paul Ross R."/>
            <person name="Yang R."/>
            <person name="Briner A.E."/>
            <person name="Felis G.E."/>
            <person name="de Vos W.M."/>
            <person name="Barrangou R."/>
            <person name="Klaenhammer T.R."/>
            <person name="Caufield P.W."/>
            <person name="Cui Y."/>
            <person name="Zhang H."/>
            <person name="O'Toole P.W."/>
        </authorList>
    </citation>
    <scope>NUCLEOTIDE SEQUENCE [LARGE SCALE GENOMIC DNA]</scope>
    <source>
        <strain evidence="6 7">DSM 20653</strain>
    </source>
</reference>
<name>A0A0R1Z9R7_9LACO</name>
<evidence type="ECO:0000313" key="7">
    <source>
        <dbReference type="Proteomes" id="UP000051291"/>
    </source>
</evidence>
<dbReference type="InterPro" id="IPR003593">
    <property type="entry name" value="AAA+_ATPase"/>
</dbReference>
<dbReference type="GO" id="GO:0005524">
    <property type="term" value="F:ATP binding"/>
    <property type="evidence" value="ECO:0007669"/>
    <property type="project" value="UniProtKB-KW"/>
</dbReference>
<dbReference type="RefSeq" id="WP_057907151.1">
    <property type="nucleotide sequence ID" value="NZ_AYYZ01000030.1"/>
</dbReference>
<keyword evidence="4 6" id="KW-0067">ATP-binding</keyword>
<proteinExistence type="inferred from homology"/>
<dbReference type="Gene3D" id="3.40.50.300">
    <property type="entry name" value="P-loop containing nucleotide triphosphate hydrolases"/>
    <property type="match status" value="1"/>
</dbReference>
<sequence>MQPILEVENLDIKVPDRTLFRNLNFVIPRNELTCITGENGVGKSTLIKHLIQDLNRNSTIHAQFAIPHDKVQYVPQLRNIDDEYPLNIHDFVALGFKHRILPWNSKAMKQRLREILDETKLTRIQARPLGKASGGEKQRAYLAQALCADPQLLILDEATANLDQSAKHFLLQLLKSIMQSHDLTVIFITHDPELINAYADNELHLENQTATMTKMKKGEN</sequence>
<dbReference type="PATRIC" id="fig|1423820.4.peg.1347"/>
<dbReference type="STRING" id="1423820.FC64_GL001321"/>
<feature type="domain" description="ABC transporter" evidence="5">
    <location>
        <begin position="5"/>
        <end position="220"/>
    </location>
</feature>
<dbReference type="GO" id="GO:0016887">
    <property type="term" value="F:ATP hydrolysis activity"/>
    <property type="evidence" value="ECO:0007669"/>
    <property type="project" value="InterPro"/>
</dbReference>
<evidence type="ECO:0000256" key="1">
    <source>
        <dbReference type="ARBA" id="ARBA00005417"/>
    </source>
</evidence>
<evidence type="ECO:0000313" key="6">
    <source>
        <dbReference type="EMBL" id="KRM51511.1"/>
    </source>
</evidence>
<dbReference type="SMART" id="SM00382">
    <property type="entry name" value="AAA"/>
    <property type="match status" value="1"/>
</dbReference>
<evidence type="ECO:0000256" key="3">
    <source>
        <dbReference type="ARBA" id="ARBA00022741"/>
    </source>
</evidence>
<dbReference type="PANTHER" id="PTHR42734:SF17">
    <property type="entry name" value="METAL TRANSPORT SYSTEM ATP-BINDING PROTEIN TM_0124-RELATED"/>
    <property type="match status" value="1"/>
</dbReference>
<dbReference type="AlphaFoldDB" id="A0A0R1Z9R7"/>
<dbReference type="Proteomes" id="UP000051291">
    <property type="component" value="Unassembled WGS sequence"/>
</dbReference>
<evidence type="ECO:0000259" key="5">
    <source>
        <dbReference type="PROSITE" id="PS50893"/>
    </source>
</evidence>
<organism evidence="6 7">
    <name type="scientific">Ligilactobacillus araffinosus DSM 20653</name>
    <dbReference type="NCBI Taxonomy" id="1423820"/>
    <lineage>
        <taxon>Bacteria</taxon>
        <taxon>Bacillati</taxon>
        <taxon>Bacillota</taxon>
        <taxon>Bacilli</taxon>
        <taxon>Lactobacillales</taxon>
        <taxon>Lactobacillaceae</taxon>
        <taxon>Ligilactobacillus</taxon>
    </lineage>
</organism>
<keyword evidence="2" id="KW-0813">Transport</keyword>
<evidence type="ECO:0000256" key="2">
    <source>
        <dbReference type="ARBA" id="ARBA00022448"/>
    </source>
</evidence>
<dbReference type="SUPFAM" id="SSF52540">
    <property type="entry name" value="P-loop containing nucleoside triphosphate hydrolases"/>
    <property type="match status" value="1"/>
</dbReference>
<dbReference type="InterPro" id="IPR027417">
    <property type="entry name" value="P-loop_NTPase"/>
</dbReference>
<keyword evidence="3" id="KW-0547">Nucleotide-binding</keyword>
<gene>
    <name evidence="6" type="ORF">FC64_GL001321</name>
</gene>
<protein>
    <submittedName>
        <fullName evidence="6">ABC transporter, ATP-binding protein</fullName>
    </submittedName>
</protein>
<dbReference type="InterPro" id="IPR050153">
    <property type="entry name" value="Metal_Ion_Import_ABC"/>
</dbReference>
<dbReference type="PROSITE" id="PS50893">
    <property type="entry name" value="ABC_TRANSPORTER_2"/>
    <property type="match status" value="1"/>
</dbReference>
<dbReference type="InterPro" id="IPR003439">
    <property type="entry name" value="ABC_transporter-like_ATP-bd"/>
</dbReference>
<evidence type="ECO:0000256" key="4">
    <source>
        <dbReference type="ARBA" id="ARBA00022840"/>
    </source>
</evidence>
<comment type="caution">
    <text evidence="6">The sequence shown here is derived from an EMBL/GenBank/DDBJ whole genome shotgun (WGS) entry which is preliminary data.</text>
</comment>
<dbReference type="Pfam" id="PF00005">
    <property type="entry name" value="ABC_tran"/>
    <property type="match status" value="1"/>
</dbReference>
<comment type="similarity">
    <text evidence="1">Belongs to the ABC transporter superfamily.</text>
</comment>